<protein>
    <submittedName>
        <fullName evidence="1">Uncharacterized protein</fullName>
    </submittedName>
</protein>
<proteinExistence type="predicted"/>
<reference evidence="1 2" key="1">
    <citation type="submission" date="2018-03" db="EMBL/GenBank/DDBJ databases">
        <title>The ancient ancestry and fast evolution of plastids.</title>
        <authorList>
            <person name="Moore K.R."/>
            <person name="Magnabosco C."/>
            <person name="Momper L."/>
            <person name="Gold D.A."/>
            <person name="Bosak T."/>
            <person name="Fournier G.P."/>
        </authorList>
    </citation>
    <scope>NUCLEOTIDE SEQUENCE [LARGE SCALE GENOMIC DNA]</scope>
    <source>
        <strain evidence="1 2">CCALA 037</strain>
    </source>
</reference>
<keyword evidence="2" id="KW-1185">Reference proteome</keyword>
<dbReference type="Proteomes" id="UP000238937">
    <property type="component" value="Unassembled WGS sequence"/>
</dbReference>
<dbReference type="AlphaFoldDB" id="A0A2T1G7Q6"/>
<evidence type="ECO:0000313" key="2">
    <source>
        <dbReference type="Proteomes" id="UP000238937"/>
    </source>
</evidence>
<sequence length="67" mass="7488">MCANISKNGNFQELSAKLWLIFGEIRAHDRDKFTLPIQHTVIARHDPIVRGASTRSTGSDLRVIGRA</sequence>
<name>A0A2T1G7Q6_9CYAN</name>
<dbReference type="EMBL" id="PVWO01000304">
    <property type="protein sequence ID" value="PSB53279.1"/>
    <property type="molecule type" value="Genomic_DNA"/>
</dbReference>
<accession>A0A2T1G7Q6</accession>
<comment type="caution">
    <text evidence="1">The sequence shown here is derived from an EMBL/GenBank/DDBJ whole genome shotgun (WGS) entry which is preliminary data.</text>
</comment>
<organism evidence="1 2">
    <name type="scientific">Chamaesiphon polymorphus CCALA 037</name>
    <dbReference type="NCBI Taxonomy" id="2107692"/>
    <lineage>
        <taxon>Bacteria</taxon>
        <taxon>Bacillati</taxon>
        <taxon>Cyanobacteriota</taxon>
        <taxon>Cyanophyceae</taxon>
        <taxon>Gomontiellales</taxon>
        <taxon>Chamaesiphonaceae</taxon>
        <taxon>Chamaesiphon</taxon>
    </lineage>
</organism>
<gene>
    <name evidence="1" type="ORF">C7B77_19695</name>
</gene>
<evidence type="ECO:0000313" key="1">
    <source>
        <dbReference type="EMBL" id="PSB53279.1"/>
    </source>
</evidence>